<dbReference type="AlphaFoldDB" id="A0A543K4G4"/>
<comment type="caution">
    <text evidence="1">The sequence shown here is derived from an EMBL/GenBank/DDBJ whole genome shotgun (WGS) entry which is preliminary data.</text>
</comment>
<evidence type="ECO:0000313" key="1">
    <source>
        <dbReference type="EMBL" id="TQM89960.1"/>
    </source>
</evidence>
<dbReference type="EMBL" id="VFPT01000004">
    <property type="protein sequence ID" value="TQM89960.1"/>
    <property type="molecule type" value="Genomic_DNA"/>
</dbReference>
<name>A0A543K4G4_9RHOB</name>
<dbReference type="Proteomes" id="UP000320582">
    <property type="component" value="Unassembled WGS sequence"/>
</dbReference>
<keyword evidence="2" id="KW-1185">Reference proteome</keyword>
<accession>A0A543K4G4</accession>
<dbReference type="RefSeq" id="WP_142085564.1">
    <property type="nucleotide sequence ID" value="NZ_VFPT01000004.1"/>
</dbReference>
<organism evidence="1 2">
    <name type="scientific">Roseinatronobacter monicus</name>
    <dbReference type="NCBI Taxonomy" id="393481"/>
    <lineage>
        <taxon>Bacteria</taxon>
        <taxon>Pseudomonadati</taxon>
        <taxon>Pseudomonadota</taxon>
        <taxon>Alphaproteobacteria</taxon>
        <taxon>Rhodobacterales</taxon>
        <taxon>Paracoccaceae</taxon>
        <taxon>Roseinatronobacter</taxon>
    </lineage>
</organism>
<reference evidence="1 2" key="1">
    <citation type="submission" date="2019-06" db="EMBL/GenBank/DDBJ databases">
        <title>Genomic Encyclopedia of Archaeal and Bacterial Type Strains, Phase II (KMG-II): from individual species to whole genera.</title>
        <authorList>
            <person name="Goeker M."/>
        </authorList>
    </citation>
    <scope>NUCLEOTIDE SEQUENCE [LARGE SCALE GENOMIC DNA]</scope>
    <source>
        <strain evidence="1 2">DSM 18423</strain>
    </source>
</reference>
<sequence length="96" mass="11153">MFKLEITDDRSPERRKPDPVVAREGVFSLIEPEALSPVEAARPETLAVAATKRNARPARYWLPEDILKYVTRIYARFSNPFRPKRQDNRDRTGGRK</sequence>
<evidence type="ECO:0000313" key="2">
    <source>
        <dbReference type="Proteomes" id="UP000320582"/>
    </source>
</evidence>
<gene>
    <name evidence="1" type="ORF">BD293_4279</name>
</gene>
<protein>
    <submittedName>
        <fullName evidence="1">Uncharacterized protein</fullName>
    </submittedName>
</protein>
<proteinExistence type="predicted"/>